<dbReference type="Proteomes" id="UP001153331">
    <property type="component" value="Unassembled WGS sequence"/>
</dbReference>
<evidence type="ECO:0000313" key="1">
    <source>
        <dbReference type="EMBL" id="KAJ8112470.1"/>
    </source>
</evidence>
<name>A0ACC2IB81_9PLEO</name>
<dbReference type="EMBL" id="JAPHNI010000322">
    <property type="protein sequence ID" value="KAJ8112470.1"/>
    <property type="molecule type" value="Genomic_DNA"/>
</dbReference>
<organism evidence="1 2">
    <name type="scientific">Boeremia exigua</name>
    <dbReference type="NCBI Taxonomy" id="749465"/>
    <lineage>
        <taxon>Eukaryota</taxon>
        <taxon>Fungi</taxon>
        <taxon>Dikarya</taxon>
        <taxon>Ascomycota</taxon>
        <taxon>Pezizomycotina</taxon>
        <taxon>Dothideomycetes</taxon>
        <taxon>Pleosporomycetidae</taxon>
        <taxon>Pleosporales</taxon>
        <taxon>Pleosporineae</taxon>
        <taxon>Didymellaceae</taxon>
        <taxon>Boeremia</taxon>
    </lineage>
</organism>
<protein>
    <submittedName>
        <fullName evidence="1">Uncharacterized protein</fullName>
    </submittedName>
</protein>
<proteinExistence type="predicted"/>
<comment type="caution">
    <text evidence="1">The sequence shown here is derived from an EMBL/GenBank/DDBJ whole genome shotgun (WGS) entry which is preliminary data.</text>
</comment>
<gene>
    <name evidence="1" type="ORF">OPT61_g5169</name>
</gene>
<evidence type="ECO:0000313" key="2">
    <source>
        <dbReference type="Proteomes" id="UP001153331"/>
    </source>
</evidence>
<reference evidence="1" key="1">
    <citation type="submission" date="2022-11" db="EMBL/GenBank/DDBJ databases">
        <title>Genome Sequence of Boeremia exigua.</title>
        <authorList>
            <person name="Buettner E."/>
        </authorList>
    </citation>
    <scope>NUCLEOTIDE SEQUENCE</scope>
    <source>
        <strain evidence="1">CU02</strain>
    </source>
</reference>
<keyword evidence="2" id="KW-1185">Reference proteome</keyword>
<accession>A0ACC2IB81</accession>
<sequence length="140" mass="15151">MPPATKPKLAAGHGTNWNPEQQARAAAIVVNSTRNEDFKPATGTAYDSTIAASATMSSSYTDAPRLSAIHMLKTALSESTQAFIEYTAHQDQHAMVYTHLYEVSSVLQRGTPFRPPGSYKTGLRQLTAGSTTDHRSQRAV</sequence>